<name>A0A6G6J863_PSENT</name>
<reference evidence="1 2" key="1">
    <citation type="submission" date="2020-02" db="EMBL/GenBank/DDBJ databases">
        <title>Integrative conjugative elements (ICEs) and plasmids drive adaptation of Pseudomonas nitroreducens strain HBP1 to wastewater environment.</title>
        <authorList>
            <person name="Sentchilo V."/>
            <person name="Carraro N."/>
            <person name="Bertelli C."/>
            <person name="van der Meer J.R."/>
        </authorList>
    </citation>
    <scope>NUCLEOTIDE SEQUENCE [LARGE SCALE GENOMIC DNA]</scope>
    <source>
        <strain evidence="1 2">HBP1</strain>
        <plasmid evidence="2">ppnihbp1_1</plasmid>
    </source>
</reference>
<keyword evidence="1" id="KW-0614">Plasmid</keyword>
<evidence type="ECO:0000313" key="1">
    <source>
        <dbReference type="EMBL" id="QIE91575.1"/>
    </source>
</evidence>
<dbReference type="KEGG" id="pnt:G5B91_35170"/>
<evidence type="ECO:0000313" key="2">
    <source>
        <dbReference type="Proteomes" id="UP000501063"/>
    </source>
</evidence>
<organism evidence="1 2">
    <name type="scientific">Pseudomonas nitroreducens</name>
    <dbReference type="NCBI Taxonomy" id="46680"/>
    <lineage>
        <taxon>Bacteria</taxon>
        <taxon>Pseudomonadati</taxon>
        <taxon>Pseudomonadota</taxon>
        <taxon>Gammaproteobacteria</taxon>
        <taxon>Pseudomonadales</taxon>
        <taxon>Pseudomonadaceae</taxon>
        <taxon>Pseudomonas</taxon>
    </lineage>
</organism>
<protein>
    <submittedName>
        <fullName evidence="1">Uncharacterized protein</fullName>
    </submittedName>
</protein>
<dbReference type="AlphaFoldDB" id="A0A6G6J863"/>
<geneLocation type="plasmid" evidence="2">
    <name>ppnihbp1_1</name>
</geneLocation>
<accession>A0A6G6J863</accession>
<gene>
    <name evidence="1" type="ORF">G5B91_35170</name>
</gene>
<proteinExistence type="predicted"/>
<sequence>MQLITAPAQFALDFSAPAASLWPSLPMCPPGLLPDAVVALDDPLLAVCSLEIREHMRARRTFDEMLTEMRAISEVAEQRQRYGCRGVLGLGGARTYQDVGTLESVMDWMHDHELHRINQIKLSLPTTGEEMLAARERIQQRIAARKAKRQQAA</sequence>
<dbReference type="RefSeq" id="WP_024764865.1">
    <property type="nucleotide sequence ID" value="NZ_CP049142.1"/>
</dbReference>
<dbReference type="Proteomes" id="UP000501063">
    <property type="component" value="Plasmid pPniHBP1_1"/>
</dbReference>
<dbReference type="EMBL" id="CP049142">
    <property type="protein sequence ID" value="QIE91575.1"/>
    <property type="molecule type" value="Genomic_DNA"/>
</dbReference>